<organism evidence="8 9">
    <name type="scientific">Haloferula chungangensis</name>
    <dbReference type="NCBI Taxonomy" id="1048331"/>
    <lineage>
        <taxon>Bacteria</taxon>
        <taxon>Pseudomonadati</taxon>
        <taxon>Verrucomicrobiota</taxon>
        <taxon>Verrucomicrobiia</taxon>
        <taxon>Verrucomicrobiales</taxon>
        <taxon>Verrucomicrobiaceae</taxon>
        <taxon>Haloferula</taxon>
    </lineage>
</organism>
<comment type="subcellular location">
    <subcellularLocation>
        <location evidence="1">Cell membrane</location>
        <topology evidence="1">Multi-pass membrane protein</topology>
    </subcellularLocation>
</comment>
<evidence type="ECO:0000256" key="3">
    <source>
        <dbReference type="ARBA" id="ARBA00022475"/>
    </source>
</evidence>
<evidence type="ECO:0000256" key="7">
    <source>
        <dbReference type="SAM" id="Phobius"/>
    </source>
</evidence>
<feature type="transmembrane region" description="Helical" evidence="7">
    <location>
        <begin position="20"/>
        <end position="43"/>
    </location>
</feature>
<comment type="similarity">
    <text evidence="2">Belongs to the UPF0073 (Hly-III) family.</text>
</comment>
<keyword evidence="3" id="KW-1003">Cell membrane</keyword>
<dbReference type="NCBIfam" id="TIGR01065">
    <property type="entry name" value="hlyIII"/>
    <property type="match status" value="1"/>
</dbReference>
<dbReference type="InterPro" id="IPR005744">
    <property type="entry name" value="Hy-lIII"/>
</dbReference>
<dbReference type="Pfam" id="PF03006">
    <property type="entry name" value="HlyIII"/>
    <property type="match status" value="1"/>
</dbReference>
<dbReference type="RefSeq" id="WP_379710169.1">
    <property type="nucleotide sequence ID" value="NZ_JBHTBS010000002.1"/>
</dbReference>
<gene>
    <name evidence="8" type="ORF">ACFQY0_05720</name>
</gene>
<feature type="transmembrane region" description="Helical" evidence="7">
    <location>
        <begin position="168"/>
        <end position="188"/>
    </location>
</feature>
<evidence type="ECO:0000256" key="5">
    <source>
        <dbReference type="ARBA" id="ARBA00022989"/>
    </source>
</evidence>
<feature type="transmembrane region" description="Helical" evidence="7">
    <location>
        <begin position="144"/>
        <end position="162"/>
    </location>
</feature>
<feature type="transmembrane region" description="Helical" evidence="7">
    <location>
        <begin position="200"/>
        <end position="218"/>
    </location>
</feature>
<reference evidence="9" key="1">
    <citation type="journal article" date="2019" name="Int. J. Syst. Evol. Microbiol.">
        <title>The Global Catalogue of Microorganisms (GCM) 10K type strain sequencing project: providing services to taxonomists for standard genome sequencing and annotation.</title>
        <authorList>
            <consortium name="The Broad Institute Genomics Platform"/>
            <consortium name="The Broad Institute Genome Sequencing Center for Infectious Disease"/>
            <person name="Wu L."/>
            <person name="Ma J."/>
        </authorList>
    </citation>
    <scope>NUCLEOTIDE SEQUENCE [LARGE SCALE GENOMIC DNA]</scope>
    <source>
        <strain evidence="9">CGMCC 4.1467</strain>
    </source>
</reference>
<evidence type="ECO:0000256" key="4">
    <source>
        <dbReference type="ARBA" id="ARBA00022692"/>
    </source>
</evidence>
<keyword evidence="5 7" id="KW-1133">Transmembrane helix</keyword>
<dbReference type="InterPro" id="IPR004254">
    <property type="entry name" value="AdipoR/HlyIII-related"/>
</dbReference>
<keyword evidence="4 7" id="KW-0812">Transmembrane</keyword>
<evidence type="ECO:0000313" key="9">
    <source>
        <dbReference type="Proteomes" id="UP001596472"/>
    </source>
</evidence>
<dbReference type="PANTHER" id="PTHR20855">
    <property type="entry name" value="ADIPOR/PROGESTIN RECEPTOR-RELATED"/>
    <property type="match status" value="1"/>
</dbReference>
<keyword evidence="9" id="KW-1185">Reference proteome</keyword>
<feature type="transmembrane region" description="Helical" evidence="7">
    <location>
        <begin position="113"/>
        <end position="132"/>
    </location>
</feature>
<comment type="caution">
    <text evidence="8">The sequence shown here is derived from an EMBL/GenBank/DDBJ whole genome shotgun (WGS) entry which is preliminary data.</text>
</comment>
<protein>
    <submittedName>
        <fullName evidence="8">Hemolysin III family protein</fullName>
    </submittedName>
</protein>
<sequence length="219" mass="24063">MAAVPFRPRSPLCDSREEEYASQVTHAIGALFSIVALVMMILASGSDPYRIVASCIFGSTLVLLYTSSTIYHSVSSPGLRSFFQILDHACIYLLIAGTYTPVTLITLRGPWGWSLFGCVWGLAIAGVVLKSVMRKNREAWWSTALYVVMGWLVVIAIVPLVRNLPGAGLAWLVAGGLCYTFGVIFFAWQTLRFNHAIWHLFVIAGSACHVIATIFYILP</sequence>
<keyword evidence="6 7" id="KW-0472">Membrane</keyword>
<evidence type="ECO:0000256" key="6">
    <source>
        <dbReference type="ARBA" id="ARBA00023136"/>
    </source>
</evidence>
<dbReference type="PANTHER" id="PTHR20855:SF3">
    <property type="entry name" value="LD03007P"/>
    <property type="match status" value="1"/>
</dbReference>
<evidence type="ECO:0000313" key="8">
    <source>
        <dbReference type="EMBL" id="MFC7336666.1"/>
    </source>
</evidence>
<dbReference type="EMBL" id="JBHTBS010000002">
    <property type="protein sequence ID" value="MFC7336666.1"/>
    <property type="molecule type" value="Genomic_DNA"/>
</dbReference>
<feature type="transmembrane region" description="Helical" evidence="7">
    <location>
        <begin position="89"/>
        <end position="107"/>
    </location>
</feature>
<proteinExistence type="inferred from homology"/>
<evidence type="ECO:0000256" key="2">
    <source>
        <dbReference type="ARBA" id="ARBA00008488"/>
    </source>
</evidence>
<feature type="transmembrane region" description="Helical" evidence="7">
    <location>
        <begin position="49"/>
        <end position="68"/>
    </location>
</feature>
<evidence type="ECO:0000256" key="1">
    <source>
        <dbReference type="ARBA" id="ARBA00004651"/>
    </source>
</evidence>
<dbReference type="Proteomes" id="UP001596472">
    <property type="component" value="Unassembled WGS sequence"/>
</dbReference>
<name>A0ABW2L6D9_9BACT</name>
<accession>A0ABW2L6D9</accession>